<evidence type="ECO:0000313" key="2">
    <source>
        <dbReference type="Proteomes" id="UP000037594"/>
    </source>
</evidence>
<name>A0A0J8U6B2_9MYCO</name>
<comment type="caution">
    <text evidence="1">The sequence shown here is derived from an EMBL/GenBank/DDBJ whole genome shotgun (WGS) entry which is preliminary data.</text>
</comment>
<gene>
    <name evidence="1" type="ORF">ACT17_23100</name>
</gene>
<proteinExistence type="predicted"/>
<accession>A0A0J8U6B2</accession>
<dbReference type="AlphaFoldDB" id="A0A0J8U6B2"/>
<dbReference type="EMBL" id="LFOD01000025">
    <property type="protein sequence ID" value="KMV15980.1"/>
    <property type="molecule type" value="Genomic_DNA"/>
</dbReference>
<dbReference type="OrthoDB" id="4170375at2"/>
<protein>
    <submittedName>
        <fullName evidence="1">Uncharacterized protein</fullName>
    </submittedName>
</protein>
<dbReference type="RefSeq" id="WP_048896241.1">
    <property type="nucleotide sequence ID" value="NZ_LFOD01000025.1"/>
</dbReference>
<dbReference type="PATRIC" id="fig|451644.5.peg.4770"/>
<dbReference type="Proteomes" id="UP000037594">
    <property type="component" value="Unassembled WGS sequence"/>
</dbReference>
<reference evidence="1 2" key="1">
    <citation type="submission" date="2015-06" db="EMBL/GenBank/DDBJ databases">
        <title>Genome sequence of Mycobacterium conceptionense strain MLE.</title>
        <authorList>
            <person name="Greninger A.L."/>
            <person name="Cunningham G."/>
            <person name="Chiu C.Y."/>
            <person name="Miller S."/>
        </authorList>
    </citation>
    <scope>NUCLEOTIDE SEQUENCE [LARGE SCALE GENOMIC DNA]</scope>
    <source>
        <strain evidence="1 2">MLE</strain>
    </source>
</reference>
<evidence type="ECO:0000313" key="1">
    <source>
        <dbReference type="EMBL" id="KMV15980.1"/>
    </source>
</evidence>
<organism evidence="1 2">
    <name type="scientific">Mycolicibacterium conceptionense</name>
    <dbReference type="NCBI Taxonomy" id="451644"/>
    <lineage>
        <taxon>Bacteria</taxon>
        <taxon>Bacillati</taxon>
        <taxon>Actinomycetota</taxon>
        <taxon>Actinomycetes</taxon>
        <taxon>Mycobacteriales</taxon>
        <taxon>Mycobacteriaceae</taxon>
        <taxon>Mycolicibacterium</taxon>
    </lineage>
</organism>
<sequence length="119" mass="13947">MSIRQHLRRRQRDLVWFLGDHVPGYTRALYRWRVTRAHVADGTLGRDAFGVMRWNADKKHRCPSCHAVTVDDRRPSWRETYDCCRCGTRFARWPVLTPLLPDRGVVCTEHRDTATGQKG</sequence>